<dbReference type="EMBL" id="QNRJ01000011">
    <property type="protein sequence ID" value="RBP02974.1"/>
    <property type="molecule type" value="Genomic_DNA"/>
</dbReference>
<dbReference type="Pfam" id="PF02163">
    <property type="entry name" value="Peptidase_M50"/>
    <property type="match status" value="1"/>
</dbReference>
<feature type="transmembrane region" description="Helical" evidence="7">
    <location>
        <begin position="140"/>
        <end position="159"/>
    </location>
</feature>
<reference evidence="9 10" key="1">
    <citation type="submission" date="2018-06" db="EMBL/GenBank/DDBJ databases">
        <title>Freshwater and sediment microbial communities from various areas in North America, analyzing microbe dynamics in response to fracking.</title>
        <authorList>
            <person name="Lamendella R."/>
        </authorList>
    </citation>
    <scope>NUCLEOTIDE SEQUENCE [LARGE SCALE GENOMIC DNA]</scope>
    <source>
        <strain evidence="9 10">97B</strain>
    </source>
</reference>
<dbReference type="GO" id="GO:0006508">
    <property type="term" value="P:proteolysis"/>
    <property type="evidence" value="ECO:0007669"/>
    <property type="project" value="InterPro"/>
</dbReference>
<comment type="caution">
    <text evidence="9">The sequence shown here is derived from an EMBL/GenBank/DDBJ whole genome shotgun (WGS) entry which is preliminary data.</text>
</comment>
<keyword evidence="4 7" id="KW-0812">Transmembrane</keyword>
<gene>
    <name evidence="9" type="ORF">DET59_11171</name>
</gene>
<dbReference type="GO" id="GO:0016020">
    <property type="term" value="C:membrane"/>
    <property type="evidence" value="ECO:0007669"/>
    <property type="project" value="UniProtKB-SubCell"/>
</dbReference>
<keyword evidence="5 7" id="KW-1133">Transmembrane helix</keyword>
<organism evidence="9 10">
    <name type="scientific">Rossellomorea aquimaris</name>
    <dbReference type="NCBI Taxonomy" id="189382"/>
    <lineage>
        <taxon>Bacteria</taxon>
        <taxon>Bacillati</taxon>
        <taxon>Bacillota</taxon>
        <taxon>Bacilli</taxon>
        <taxon>Bacillales</taxon>
        <taxon>Bacillaceae</taxon>
        <taxon>Rossellomorea</taxon>
    </lineage>
</organism>
<comment type="cofactor">
    <cofactor evidence="1">
        <name>Zn(2+)</name>
        <dbReference type="ChEBI" id="CHEBI:29105"/>
    </cofactor>
</comment>
<evidence type="ECO:0000256" key="5">
    <source>
        <dbReference type="ARBA" id="ARBA00022989"/>
    </source>
</evidence>
<comment type="subcellular location">
    <subcellularLocation>
        <location evidence="2">Membrane</location>
        <topology evidence="2">Multi-pass membrane protein</topology>
    </subcellularLocation>
</comment>
<evidence type="ECO:0000256" key="7">
    <source>
        <dbReference type="SAM" id="Phobius"/>
    </source>
</evidence>
<dbReference type="Proteomes" id="UP000252118">
    <property type="component" value="Unassembled WGS sequence"/>
</dbReference>
<evidence type="ECO:0000256" key="1">
    <source>
        <dbReference type="ARBA" id="ARBA00001947"/>
    </source>
</evidence>
<dbReference type="AlphaFoldDB" id="A0A366EKW7"/>
<accession>A0A366EKW7</accession>
<dbReference type="RefSeq" id="WP_113970324.1">
    <property type="nucleotide sequence ID" value="NZ_QNRJ01000011.1"/>
</dbReference>
<evidence type="ECO:0000313" key="9">
    <source>
        <dbReference type="EMBL" id="RBP02974.1"/>
    </source>
</evidence>
<name>A0A366EKW7_9BACI</name>
<evidence type="ECO:0000256" key="6">
    <source>
        <dbReference type="ARBA" id="ARBA00023136"/>
    </source>
</evidence>
<dbReference type="InterPro" id="IPR008915">
    <property type="entry name" value="Peptidase_M50"/>
</dbReference>
<proteinExistence type="inferred from homology"/>
<comment type="similarity">
    <text evidence="3">Belongs to the peptidase M50B family.</text>
</comment>
<evidence type="ECO:0000256" key="3">
    <source>
        <dbReference type="ARBA" id="ARBA00007931"/>
    </source>
</evidence>
<feature type="domain" description="Peptidase M50" evidence="8">
    <location>
        <begin position="39"/>
        <end position="280"/>
    </location>
</feature>
<keyword evidence="6 7" id="KW-0472">Membrane</keyword>
<feature type="transmembrane region" description="Helical" evidence="7">
    <location>
        <begin position="34"/>
        <end position="51"/>
    </location>
</feature>
<evidence type="ECO:0000256" key="4">
    <source>
        <dbReference type="ARBA" id="ARBA00022692"/>
    </source>
</evidence>
<feature type="transmembrane region" description="Helical" evidence="7">
    <location>
        <begin position="111"/>
        <end position="134"/>
    </location>
</feature>
<dbReference type="OrthoDB" id="2445542at2"/>
<evidence type="ECO:0000313" key="10">
    <source>
        <dbReference type="Proteomes" id="UP000252118"/>
    </source>
</evidence>
<evidence type="ECO:0000259" key="8">
    <source>
        <dbReference type="Pfam" id="PF02163"/>
    </source>
</evidence>
<protein>
    <recommendedName>
        <fullName evidence="8">Peptidase M50 domain-containing protein</fullName>
    </recommendedName>
</protein>
<evidence type="ECO:0000256" key="2">
    <source>
        <dbReference type="ARBA" id="ARBA00004141"/>
    </source>
</evidence>
<sequence length="350" mass="40517">MKSFFTPKWVSLLGFFLFSIGVWNEPTREMTAVIGGLFLAWLLAVGLHELGHVMAGRWNGFEFGFLAFGPIQFEQTKNGIKLRGNKRWFFFGGVAMMVPPRIDKEALIPKWAAFAAGGPILSFLAGIIFYLLYGVLSYEFFFFLAIMNACIFAATIVPLKTSMRTDGYILLTLMKKNEEAGRLMEELVIMREMLSRKHPLEWNRDFIQEAKQKEPVEENVQFFLMNYYFEIEQHGFPSAEEAMSPYREIPITRKNKFHMTFLIHMKQLSHFLHGEANTHEITQLQNSLSNIEPVSYYRGKAIIAHLQNHHQEARSYLKKANKIILNNQPLYGFYQAEKTLSDLVEAKMAW</sequence>